<keyword evidence="2" id="KW-1185">Reference proteome</keyword>
<reference evidence="1" key="1">
    <citation type="submission" date="2020-05" db="EMBL/GenBank/DDBJ databases">
        <title>Large-scale comparative analyses of tick genomes elucidate their genetic diversity and vector capacities.</title>
        <authorList>
            <person name="Jia N."/>
            <person name="Wang J."/>
            <person name="Shi W."/>
            <person name="Du L."/>
            <person name="Sun Y."/>
            <person name="Zhan W."/>
            <person name="Jiang J."/>
            <person name="Wang Q."/>
            <person name="Zhang B."/>
            <person name="Ji P."/>
            <person name="Sakyi L.B."/>
            <person name="Cui X."/>
            <person name="Yuan T."/>
            <person name="Jiang B."/>
            <person name="Yang W."/>
            <person name="Lam T.T.-Y."/>
            <person name="Chang Q."/>
            <person name="Ding S."/>
            <person name="Wang X."/>
            <person name="Zhu J."/>
            <person name="Ruan X."/>
            <person name="Zhao L."/>
            <person name="Wei J."/>
            <person name="Que T."/>
            <person name="Du C."/>
            <person name="Cheng J."/>
            <person name="Dai P."/>
            <person name="Han X."/>
            <person name="Huang E."/>
            <person name="Gao Y."/>
            <person name="Liu J."/>
            <person name="Shao H."/>
            <person name="Ye R."/>
            <person name="Li L."/>
            <person name="Wei W."/>
            <person name="Wang X."/>
            <person name="Wang C."/>
            <person name="Yang T."/>
            <person name="Huo Q."/>
            <person name="Li W."/>
            <person name="Guo W."/>
            <person name="Chen H."/>
            <person name="Zhou L."/>
            <person name="Ni X."/>
            <person name="Tian J."/>
            <person name="Zhou Y."/>
            <person name="Sheng Y."/>
            <person name="Liu T."/>
            <person name="Pan Y."/>
            <person name="Xia L."/>
            <person name="Li J."/>
            <person name="Zhao F."/>
            <person name="Cao W."/>
        </authorList>
    </citation>
    <scope>NUCLEOTIDE SEQUENCE</scope>
    <source>
        <strain evidence="1">Hyas-2018</strain>
    </source>
</reference>
<accession>A0ACB7RNE0</accession>
<name>A0ACB7RNE0_HYAAI</name>
<comment type="caution">
    <text evidence="1">The sequence shown here is derived from an EMBL/GenBank/DDBJ whole genome shotgun (WGS) entry which is preliminary data.</text>
</comment>
<evidence type="ECO:0000313" key="1">
    <source>
        <dbReference type="EMBL" id="KAH6923910.1"/>
    </source>
</evidence>
<dbReference type="EMBL" id="CM023488">
    <property type="protein sequence ID" value="KAH6923910.1"/>
    <property type="molecule type" value="Genomic_DNA"/>
</dbReference>
<dbReference type="Proteomes" id="UP000821845">
    <property type="component" value="Chromosome 8"/>
</dbReference>
<sequence>MVNAPTSRFGEFPDTMEKIKKQKKLYNAYKKLICSVMTLFANADSAGSVTAAPCYGDTSGAANSDTGDFEENPELKSLIDSTRNEGEESLLKKAALDIIEVEAKLADVRMANGVFVLKPSYYHLMWVHKDSHIVERSAVVTWFTDALAQ</sequence>
<proteinExistence type="predicted"/>
<organism evidence="1 2">
    <name type="scientific">Hyalomma asiaticum</name>
    <name type="common">Tick</name>
    <dbReference type="NCBI Taxonomy" id="266040"/>
    <lineage>
        <taxon>Eukaryota</taxon>
        <taxon>Metazoa</taxon>
        <taxon>Ecdysozoa</taxon>
        <taxon>Arthropoda</taxon>
        <taxon>Chelicerata</taxon>
        <taxon>Arachnida</taxon>
        <taxon>Acari</taxon>
        <taxon>Parasitiformes</taxon>
        <taxon>Ixodida</taxon>
        <taxon>Ixodoidea</taxon>
        <taxon>Ixodidae</taxon>
        <taxon>Hyalomminae</taxon>
        <taxon>Hyalomma</taxon>
    </lineage>
</organism>
<evidence type="ECO:0000313" key="2">
    <source>
        <dbReference type="Proteomes" id="UP000821845"/>
    </source>
</evidence>
<gene>
    <name evidence="1" type="ORF">HPB50_009268</name>
</gene>
<protein>
    <submittedName>
        <fullName evidence="1">Uncharacterized protein</fullName>
    </submittedName>
</protein>